<keyword evidence="1" id="KW-1133">Transmembrane helix</keyword>
<feature type="transmembrane region" description="Helical" evidence="1">
    <location>
        <begin position="30"/>
        <end position="52"/>
    </location>
</feature>
<comment type="caution">
    <text evidence="2">The sequence shown here is derived from an EMBL/GenBank/DDBJ whole genome shotgun (WGS) entry which is preliminary data.</text>
</comment>
<gene>
    <name evidence="2" type="ORF">MKW94_002083</name>
</gene>
<keyword evidence="1" id="KW-0472">Membrane</keyword>
<proteinExistence type="predicted"/>
<organism evidence="2 3">
    <name type="scientific">Papaver nudicaule</name>
    <name type="common">Iceland poppy</name>
    <dbReference type="NCBI Taxonomy" id="74823"/>
    <lineage>
        <taxon>Eukaryota</taxon>
        <taxon>Viridiplantae</taxon>
        <taxon>Streptophyta</taxon>
        <taxon>Embryophyta</taxon>
        <taxon>Tracheophyta</taxon>
        <taxon>Spermatophyta</taxon>
        <taxon>Magnoliopsida</taxon>
        <taxon>Ranunculales</taxon>
        <taxon>Papaveraceae</taxon>
        <taxon>Papaveroideae</taxon>
        <taxon>Papaver</taxon>
    </lineage>
</organism>
<dbReference type="AlphaFoldDB" id="A0AA41RW03"/>
<dbReference type="Proteomes" id="UP001177140">
    <property type="component" value="Unassembled WGS sequence"/>
</dbReference>
<evidence type="ECO:0000256" key="1">
    <source>
        <dbReference type="SAM" id="Phobius"/>
    </source>
</evidence>
<name>A0AA41RW03_PAPNU</name>
<evidence type="ECO:0000313" key="3">
    <source>
        <dbReference type="Proteomes" id="UP001177140"/>
    </source>
</evidence>
<accession>A0AA41RW03</accession>
<protein>
    <submittedName>
        <fullName evidence="2">Uncharacterized protein</fullName>
    </submittedName>
</protein>
<dbReference type="PANTHER" id="PTHR13301">
    <property type="entry name" value="X-BOX TRANSCRIPTION FACTOR-RELATED"/>
    <property type="match status" value="1"/>
</dbReference>
<keyword evidence="3" id="KW-1185">Reference proteome</keyword>
<sequence length="165" mass="19524">MNPAFLGDFPISLKDSLVQVKRWSVSDRWFYLYAYLFSATYIQDLIEIYYVYGINFKKWWNEQRMWLIRGATCYSFSFVEFTLNQIGISAPDFGLTSKVIDNEQQKRYDREVFDFGVIFTDGILEDMLVQLFLSGFVLTRWRKNAYKNNFDISSLLCYGTGFANK</sequence>
<evidence type="ECO:0000313" key="2">
    <source>
        <dbReference type="EMBL" id="MCL7023995.1"/>
    </source>
</evidence>
<keyword evidence="1" id="KW-0812">Transmembrane</keyword>
<dbReference type="EMBL" id="JAJJMA010029116">
    <property type="protein sequence ID" value="MCL7023995.1"/>
    <property type="molecule type" value="Genomic_DNA"/>
</dbReference>
<reference evidence="2" key="1">
    <citation type="submission" date="2022-03" db="EMBL/GenBank/DDBJ databases">
        <title>A functionally conserved STORR gene fusion in Papaver species that diverged 16.8 million years ago.</title>
        <authorList>
            <person name="Catania T."/>
        </authorList>
    </citation>
    <scope>NUCLEOTIDE SEQUENCE</scope>
    <source>
        <strain evidence="2">S-191538</strain>
    </source>
</reference>